<protein>
    <submittedName>
        <fullName evidence="1 2">Uncharacterized protein</fullName>
    </submittedName>
</protein>
<name>G7KQE3_MEDTR</name>
<evidence type="ECO:0000313" key="1">
    <source>
        <dbReference type="EMBL" id="AES76937.1"/>
    </source>
</evidence>
<evidence type="ECO:0000313" key="3">
    <source>
        <dbReference type="Proteomes" id="UP000002051"/>
    </source>
</evidence>
<organism evidence="1 3">
    <name type="scientific">Medicago truncatula</name>
    <name type="common">Barrel medic</name>
    <name type="synonym">Medicago tribuloides</name>
    <dbReference type="NCBI Taxonomy" id="3880"/>
    <lineage>
        <taxon>Eukaryota</taxon>
        <taxon>Viridiplantae</taxon>
        <taxon>Streptophyta</taxon>
        <taxon>Embryophyta</taxon>
        <taxon>Tracheophyta</taxon>
        <taxon>Spermatophyta</taxon>
        <taxon>Magnoliopsida</taxon>
        <taxon>eudicotyledons</taxon>
        <taxon>Gunneridae</taxon>
        <taxon>Pentapetalae</taxon>
        <taxon>rosids</taxon>
        <taxon>fabids</taxon>
        <taxon>Fabales</taxon>
        <taxon>Fabaceae</taxon>
        <taxon>Papilionoideae</taxon>
        <taxon>50 kb inversion clade</taxon>
        <taxon>NPAAA clade</taxon>
        <taxon>Hologalegina</taxon>
        <taxon>IRL clade</taxon>
        <taxon>Trifolieae</taxon>
        <taxon>Medicago</taxon>
    </lineage>
</organism>
<dbReference type="EMBL" id="CM001222">
    <property type="protein sequence ID" value="AES76937.1"/>
    <property type="molecule type" value="Genomic_DNA"/>
</dbReference>
<gene>
    <name evidence="1" type="ordered locus">MTR_6g089370</name>
</gene>
<keyword evidence="3" id="KW-1185">Reference proteome</keyword>
<dbReference type="PaxDb" id="3880-AES76937"/>
<reference evidence="1 3" key="1">
    <citation type="journal article" date="2011" name="Nature">
        <title>The Medicago genome provides insight into the evolution of rhizobial symbioses.</title>
        <authorList>
            <person name="Young N.D."/>
            <person name="Debelle F."/>
            <person name="Oldroyd G.E."/>
            <person name="Geurts R."/>
            <person name="Cannon S.B."/>
            <person name="Udvardi M.K."/>
            <person name="Benedito V.A."/>
            <person name="Mayer K.F."/>
            <person name="Gouzy J."/>
            <person name="Schoof H."/>
            <person name="Van de Peer Y."/>
            <person name="Proost S."/>
            <person name="Cook D.R."/>
            <person name="Meyers B.C."/>
            <person name="Spannagl M."/>
            <person name="Cheung F."/>
            <person name="De Mita S."/>
            <person name="Krishnakumar V."/>
            <person name="Gundlach H."/>
            <person name="Zhou S."/>
            <person name="Mudge J."/>
            <person name="Bharti A.K."/>
            <person name="Murray J.D."/>
            <person name="Naoumkina M.A."/>
            <person name="Rosen B."/>
            <person name="Silverstein K.A."/>
            <person name="Tang H."/>
            <person name="Rombauts S."/>
            <person name="Zhao P.X."/>
            <person name="Zhou P."/>
            <person name="Barbe V."/>
            <person name="Bardou P."/>
            <person name="Bechner M."/>
            <person name="Bellec A."/>
            <person name="Berger A."/>
            <person name="Berges H."/>
            <person name="Bidwell S."/>
            <person name="Bisseling T."/>
            <person name="Choisne N."/>
            <person name="Couloux A."/>
            <person name="Denny R."/>
            <person name="Deshpande S."/>
            <person name="Dai X."/>
            <person name="Doyle J.J."/>
            <person name="Dudez A.M."/>
            <person name="Farmer A.D."/>
            <person name="Fouteau S."/>
            <person name="Franken C."/>
            <person name="Gibelin C."/>
            <person name="Gish J."/>
            <person name="Goldstein S."/>
            <person name="Gonzalez A.J."/>
            <person name="Green P.J."/>
            <person name="Hallab A."/>
            <person name="Hartog M."/>
            <person name="Hua A."/>
            <person name="Humphray S.J."/>
            <person name="Jeong D.H."/>
            <person name="Jing Y."/>
            <person name="Jocker A."/>
            <person name="Kenton S.M."/>
            <person name="Kim D.J."/>
            <person name="Klee K."/>
            <person name="Lai H."/>
            <person name="Lang C."/>
            <person name="Lin S."/>
            <person name="Macmil S.L."/>
            <person name="Magdelenat G."/>
            <person name="Matthews L."/>
            <person name="McCorrison J."/>
            <person name="Monaghan E.L."/>
            <person name="Mun J.H."/>
            <person name="Najar F.Z."/>
            <person name="Nicholson C."/>
            <person name="Noirot C."/>
            <person name="O'Bleness M."/>
            <person name="Paule C.R."/>
            <person name="Poulain J."/>
            <person name="Prion F."/>
            <person name="Qin B."/>
            <person name="Qu C."/>
            <person name="Retzel E.F."/>
            <person name="Riddle C."/>
            <person name="Sallet E."/>
            <person name="Samain S."/>
            <person name="Samson N."/>
            <person name="Sanders I."/>
            <person name="Saurat O."/>
            <person name="Scarpelli C."/>
            <person name="Schiex T."/>
            <person name="Segurens B."/>
            <person name="Severin A.J."/>
            <person name="Sherrier D.J."/>
            <person name="Shi R."/>
            <person name="Sims S."/>
            <person name="Singer S.R."/>
            <person name="Sinharoy S."/>
            <person name="Sterck L."/>
            <person name="Viollet A."/>
            <person name="Wang B.B."/>
            <person name="Wang K."/>
            <person name="Wang M."/>
            <person name="Wang X."/>
            <person name="Warfsmann J."/>
            <person name="Weissenbach J."/>
            <person name="White D.D."/>
            <person name="White J.D."/>
            <person name="Wiley G.B."/>
            <person name="Wincker P."/>
            <person name="Xing Y."/>
            <person name="Yang L."/>
            <person name="Yao Z."/>
            <person name="Ying F."/>
            <person name="Zhai J."/>
            <person name="Zhou L."/>
            <person name="Zuber A."/>
            <person name="Denarie J."/>
            <person name="Dixon R.A."/>
            <person name="May G.D."/>
            <person name="Schwartz D.C."/>
            <person name="Rogers J."/>
            <person name="Quetier F."/>
            <person name="Town C.D."/>
            <person name="Roe B.A."/>
        </authorList>
    </citation>
    <scope>NUCLEOTIDE SEQUENCE [LARGE SCALE GENOMIC DNA]</scope>
    <source>
        <strain evidence="1">A17</strain>
        <strain evidence="2 3">cv. Jemalong A17</strain>
    </source>
</reference>
<dbReference type="Proteomes" id="UP000002051">
    <property type="component" value="Chromosome 6"/>
</dbReference>
<dbReference type="EnsemblPlants" id="AES76937">
    <property type="protein sequence ID" value="AES76937"/>
    <property type="gene ID" value="MTR_6g089370"/>
</dbReference>
<proteinExistence type="predicted"/>
<reference evidence="2" key="3">
    <citation type="submission" date="2015-04" db="UniProtKB">
        <authorList>
            <consortium name="EnsemblPlants"/>
        </authorList>
    </citation>
    <scope>IDENTIFICATION</scope>
    <source>
        <strain evidence="2">cv. Jemalong A17</strain>
    </source>
</reference>
<dbReference type="AlphaFoldDB" id="G7KQE3"/>
<sequence length="133" mass="14644">MSSHGANVDETVGARISAHTSSIVPVTTLTVAAVTQSNVNFSNPLVQNPWSFNPLNLRNQGWKIPKFTKFGGVTNESTVEDIARYLTEAGDIANNENLRMKFFPSSLPKSAFTWYTTLSPGVTPRYPKQLNNK</sequence>
<accession>G7KQE3</accession>
<reference evidence="1 3" key="2">
    <citation type="journal article" date="2014" name="BMC Genomics">
        <title>An improved genome release (version Mt4.0) for the model legume Medicago truncatula.</title>
        <authorList>
            <person name="Tang H."/>
            <person name="Krishnakumar V."/>
            <person name="Bidwell S."/>
            <person name="Rosen B."/>
            <person name="Chan A."/>
            <person name="Zhou S."/>
            <person name="Gentzbittel L."/>
            <person name="Childs K.L."/>
            <person name="Yandell M."/>
            <person name="Gundlach H."/>
            <person name="Mayer K.F."/>
            <person name="Schwartz D.C."/>
            <person name="Town C.D."/>
        </authorList>
    </citation>
    <scope>GENOME REANNOTATION</scope>
    <source>
        <strain evidence="2 3">cv. Jemalong A17</strain>
    </source>
</reference>
<dbReference type="HOGENOM" id="CLU_1909808_0_0_1"/>
<evidence type="ECO:0000313" key="2">
    <source>
        <dbReference type="EnsemblPlants" id="AES76937"/>
    </source>
</evidence>